<evidence type="ECO:0000256" key="1">
    <source>
        <dbReference type="SAM" id="MobiDB-lite"/>
    </source>
</evidence>
<reference evidence="3 4" key="1">
    <citation type="submission" date="2020-08" db="EMBL/GenBank/DDBJ databases">
        <title>Hymenobacter sp. S2-20-2 genome sequencing.</title>
        <authorList>
            <person name="Jin L."/>
        </authorList>
    </citation>
    <scope>NUCLEOTIDE SEQUENCE [LARGE SCALE GENOMIC DNA]</scope>
    <source>
        <strain evidence="3 4">S2-20-2</strain>
    </source>
</reference>
<keyword evidence="2" id="KW-0732">Signal</keyword>
<dbReference type="Proteomes" id="UP000515489">
    <property type="component" value="Chromosome"/>
</dbReference>
<proteinExistence type="predicted"/>
<dbReference type="SUPFAM" id="SSF82185">
    <property type="entry name" value="Histone H3 K4-specific methyltransferase SET7/9 N-terminal domain"/>
    <property type="match status" value="1"/>
</dbReference>
<feature type="chain" id="PRO_5028806763" description="Toxin-antitoxin system YwqK family antitoxin" evidence="2">
    <location>
        <begin position="18"/>
        <end position="492"/>
    </location>
</feature>
<dbReference type="Gene3D" id="2.20.110.10">
    <property type="entry name" value="Histone H3 K4-specific methyltransferase SET7/9 N-terminal domain"/>
    <property type="match status" value="1"/>
</dbReference>
<gene>
    <name evidence="3" type="ORF">H4317_02635</name>
</gene>
<evidence type="ECO:0008006" key="5">
    <source>
        <dbReference type="Google" id="ProtNLM"/>
    </source>
</evidence>
<name>A0A7G7W8P7_9BACT</name>
<dbReference type="KEGG" id="hsk:H4317_02635"/>
<dbReference type="AlphaFoldDB" id="A0A7G7W8P7"/>
<evidence type="ECO:0000256" key="2">
    <source>
        <dbReference type="SAM" id="SignalP"/>
    </source>
</evidence>
<sequence>MLVLGGLLLGTPLAAWAQNAPFVMRTFYDSARTQPRSTYSAYHRVSSADTVAHGSFRRFWTNGSLAEVGHFTHGQADSTWTRFYPTQPGQPPRVARHLLMQGGQPDGAFVVWHPDGRVAQRGTYRNGQLVDSLVTLKPSGQPRLLGLFTESPTGGLQGSFRLWNNSYTAQALNQSWIPSPYSSYSNPYPARDPRRYWTGQLGAGRLTGAFTQRDADGQAIVRLSFTSQGRLRQVTRYYPAAWRHHELLQDFDDATRRDSIVPSAPFWQWEPVSRQPLFVLRRWSPEGGEPTTTVLHLEPVKQRPQPVRTAPPLRHPPAPDTRPVACQGPQKGPQKQLHKDHSLQLQPGPRHTRWMLGEADTTGATHRPLRHREKRLADGRRVLATKRSTRTYYPDGKLQLVEHQRWLGRELERGYFSNGQRQDVMRQGLLASYERVWQEDGRSSGTEFSRLLGVRMVQVRVARKQQGRRTYSYKTRPRLWESKKRRRNWHPH</sequence>
<feature type="signal peptide" evidence="2">
    <location>
        <begin position="1"/>
        <end position="17"/>
    </location>
</feature>
<accession>A0A7G7W8P7</accession>
<dbReference type="RefSeq" id="WP_185888646.1">
    <property type="nucleotide sequence ID" value="NZ_CP060202.1"/>
</dbReference>
<evidence type="ECO:0000313" key="3">
    <source>
        <dbReference type="EMBL" id="QNH62740.1"/>
    </source>
</evidence>
<dbReference type="EMBL" id="CP060202">
    <property type="protein sequence ID" value="QNH62740.1"/>
    <property type="molecule type" value="Genomic_DNA"/>
</dbReference>
<protein>
    <recommendedName>
        <fullName evidence="5">Toxin-antitoxin system YwqK family antitoxin</fullName>
    </recommendedName>
</protein>
<feature type="region of interest" description="Disordered" evidence="1">
    <location>
        <begin position="301"/>
        <end position="354"/>
    </location>
</feature>
<organism evidence="3 4">
    <name type="scientific">Hymenobacter sediminicola</name>
    <dbReference type="NCBI Taxonomy" id="2761579"/>
    <lineage>
        <taxon>Bacteria</taxon>
        <taxon>Pseudomonadati</taxon>
        <taxon>Bacteroidota</taxon>
        <taxon>Cytophagia</taxon>
        <taxon>Cytophagales</taxon>
        <taxon>Hymenobacteraceae</taxon>
        <taxon>Hymenobacter</taxon>
    </lineage>
</organism>
<evidence type="ECO:0000313" key="4">
    <source>
        <dbReference type="Proteomes" id="UP000515489"/>
    </source>
</evidence>
<keyword evidence="4" id="KW-1185">Reference proteome</keyword>